<name>X0GX83_FUSOX</name>
<dbReference type="Proteomes" id="UP000030676">
    <property type="component" value="Unassembled WGS sequence"/>
</dbReference>
<accession>X0GX83</accession>
<feature type="non-terminal residue" evidence="2">
    <location>
        <position position="31"/>
    </location>
</feature>
<dbReference type="EMBL" id="KK034104">
    <property type="protein sequence ID" value="EXL64441.1"/>
    <property type="molecule type" value="Genomic_DNA"/>
</dbReference>
<gene>
    <name evidence="2" type="ORF">FOPG_19295</name>
</gene>
<sequence length="31" mass="3255">MAANGLRHNGGAKYDAIKRAPETGKAKSLPM</sequence>
<evidence type="ECO:0000313" key="2">
    <source>
        <dbReference type="EMBL" id="EXL64441.1"/>
    </source>
</evidence>
<dbReference type="HOGENOM" id="CLU_3401289_0_0_1"/>
<reference evidence="2" key="1">
    <citation type="submission" date="2011-11" db="EMBL/GenBank/DDBJ databases">
        <title>The Genome Sequence of Fusarium oxysporum PHW808.</title>
        <authorList>
            <consortium name="The Broad Institute Genome Sequencing Platform"/>
            <person name="Ma L.-J."/>
            <person name="Gale L.R."/>
            <person name="Schwartz D.C."/>
            <person name="Zhou S."/>
            <person name="Corby-Kistler H."/>
            <person name="Young S.K."/>
            <person name="Zeng Q."/>
            <person name="Gargeya S."/>
            <person name="Fitzgerald M."/>
            <person name="Haas B."/>
            <person name="Abouelleil A."/>
            <person name="Alvarado L."/>
            <person name="Arachchi H.M."/>
            <person name="Berlin A."/>
            <person name="Brown A."/>
            <person name="Chapman S.B."/>
            <person name="Chen Z."/>
            <person name="Dunbar C."/>
            <person name="Freedman E."/>
            <person name="Gearin G."/>
            <person name="Goldberg J."/>
            <person name="Griggs A."/>
            <person name="Gujja S."/>
            <person name="Heiman D."/>
            <person name="Howarth C."/>
            <person name="Larson L."/>
            <person name="Lui A."/>
            <person name="MacDonald P.J.P."/>
            <person name="Montmayeur A."/>
            <person name="Murphy C."/>
            <person name="Neiman D."/>
            <person name="Pearson M."/>
            <person name="Priest M."/>
            <person name="Roberts A."/>
            <person name="Saif S."/>
            <person name="Shea T."/>
            <person name="Shenoy N."/>
            <person name="Sisk P."/>
            <person name="Stolte C."/>
            <person name="Sykes S."/>
            <person name="Wortman J."/>
            <person name="Nusbaum C."/>
            <person name="Birren B."/>
        </authorList>
    </citation>
    <scope>NUCLEOTIDE SEQUENCE [LARGE SCALE GENOMIC DNA]</scope>
    <source>
        <strain evidence="2">54008</strain>
    </source>
</reference>
<evidence type="ECO:0000256" key="1">
    <source>
        <dbReference type="SAM" id="MobiDB-lite"/>
    </source>
</evidence>
<organism evidence="2">
    <name type="scientific">Fusarium oxysporum f. sp. conglutinans race 2 54008</name>
    <dbReference type="NCBI Taxonomy" id="1089457"/>
    <lineage>
        <taxon>Eukaryota</taxon>
        <taxon>Fungi</taxon>
        <taxon>Dikarya</taxon>
        <taxon>Ascomycota</taxon>
        <taxon>Pezizomycotina</taxon>
        <taxon>Sordariomycetes</taxon>
        <taxon>Hypocreomycetidae</taxon>
        <taxon>Hypocreales</taxon>
        <taxon>Nectriaceae</taxon>
        <taxon>Fusarium</taxon>
        <taxon>Fusarium oxysporum species complex</taxon>
    </lineage>
</organism>
<reference evidence="2" key="2">
    <citation type="submission" date="2014-03" db="EMBL/GenBank/DDBJ databases">
        <title>The Genome Annotation of Fusarium oxysporum PHW808.</title>
        <authorList>
            <consortium name="The Broad Institute Genomics Platform"/>
            <person name="Ma L.-J."/>
            <person name="Corby-Kistler H."/>
            <person name="Broz K."/>
            <person name="Gale L.R."/>
            <person name="Jonkers W."/>
            <person name="O'Donnell K."/>
            <person name="Ploetz R."/>
            <person name="Steinberg C."/>
            <person name="Schwartz D.C."/>
            <person name="VanEtten H."/>
            <person name="Zhou S."/>
            <person name="Young S.K."/>
            <person name="Zeng Q."/>
            <person name="Gargeya S."/>
            <person name="Fitzgerald M."/>
            <person name="Abouelleil A."/>
            <person name="Alvarado L."/>
            <person name="Chapman S.B."/>
            <person name="Gainer-Dewar J."/>
            <person name="Goldberg J."/>
            <person name="Griggs A."/>
            <person name="Gujja S."/>
            <person name="Hansen M."/>
            <person name="Howarth C."/>
            <person name="Imamovic A."/>
            <person name="Ireland A."/>
            <person name="Larimer J."/>
            <person name="McCowan C."/>
            <person name="Murphy C."/>
            <person name="Pearson M."/>
            <person name="Poon T.W."/>
            <person name="Priest M."/>
            <person name="Roberts A."/>
            <person name="Saif S."/>
            <person name="Shea T."/>
            <person name="Sykes S."/>
            <person name="Wortman J."/>
            <person name="Nusbaum C."/>
            <person name="Birren B."/>
        </authorList>
    </citation>
    <scope>NUCLEOTIDE SEQUENCE</scope>
    <source>
        <strain evidence="2">54008</strain>
    </source>
</reference>
<feature type="compositionally biased region" description="Basic and acidic residues" evidence="1">
    <location>
        <begin position="15"/>
        <end position="25"/>
    </location>
</feature>
<protein>
    <submittedName>
        <fullName evidence="2">Uncharacterized protein</fullName>
    </submittedName>
</protein>
<feature type="region of interest" description="Disordered" evidence="1">
    <location>
        <begin position="1"/>
        <end position="31"/>
    </location>
</feature>
<dbReference type="AlphaFoldDB" id="X0GX83"/>
<proteinExistence type="predicted"/>